<dbReference type="RefSeq" id="WP_168015933.1">
    <property type="nucleotide sequence ID" value="NZ_JAATEP010000032.1"/>
</dbReference>
<evidence type="ECO:0000313" key="2">
    <source>
        <dbReference type="Proteomes" id="UP000696294"/>
    </source>
</evidence>
<protein>
    <submittedName>
        <fullName evidence="1">Uncharacterized protein</fullName>
    </submittedName>
</protein>
<dbReference type="EMBL" id="JAATEP010000032">
    <property type="protein sequence ID" value="NJP94793.1"/>
    <property type="molecule type" value="Genomic_DNA"/>
</dbReference>
<comment type="caution">
    <text evidence="1">The sequence shown here is derived from an EMBL/GenBank/DDBJ whole genome shotgun (WGS) entry which is preliminary data.</text>
</comment>
<evidence type="ECO:0000313" key="1">
    <source>
        <dbReference type="EMBL" id="NJP94793.1"/>
    </source>
</evidence>
<sequence>MDVSYDDGASWKVTWSGANGTVPLRHPAMDGFVSLRARSKDSAGNTIEQTIIRAYRIAPCAPSPG</sequence>
<proteinExistence type="predicted"/>
<name>A0ABX1BAG8_9ACTN</name>
<organism evidence="1 2">
    <name type="scientific">Nonomuraea composti</name>
    <dbReference type="NCBI Taxonomy" id="2720023"/>
    <lineage>
        <taxon>Bacteria</taxon>
        <taxon>Bacillati</taxon>
        <taxon>Actinomycetota</taxon>
        <taxon>Actinomycetes</taxon>
        <taxon>Streptosporangiales</taxon>
        <taxon>Streptosporangiaceae</taxon>
        <taxon>Nonomuraea</taxon>
    </lineage>
</organism>
<keyword evidence="2" id="KW-1185">Reference proteome</keyword>
<gene>
    <name evidence="1" type="ORF">HCN51_36070</name>
</gene>
<dbReference type="Proteomes" id="UP000696294">
    <property type="component" value="Unassembled WGS sequence"/>
</dbReference>
<reference evidence="1 2" key="1">
    <citation type="submission" date="2020-03" db="EMBL/GenBank/DDBJ databases">
        <title>WGS of actinomycetes isolated from Thailand.</title>
        <authorList>
            <person name="Thawai C."/>
        </authorList>
    </citation>
    <scope>NUCLEOTIDE SEQUENCE [LARGE SCALE GENOMIC DNA]</scope>
    <source>
        <strain evidence="1 2">FMUSA5-5</strain>
    </source>
</reference>
<accession>A0ABX1BAG8</accession>